<dbReference type="PANTHER" id="PTHR37038:SF14">
    <property type="entry name" value="TRANSCRIPTIONAL ACTIVATOR"/>
    <property type="match status" value="1"/>
</dbReference>
<proteinExistence type="predicted"/>
<evidence type="ECO:0000313" key="2">
    <source>
        <dbReference type="EMBL" id="RFU71064.1"/>
    </source>
</evidence>
<dbReference type="CDD" id="cd00093">
    <property type="entry name" value="HTH_XRE"/>
    <property type="match status" value="1"/>
</dbReference>
<protein>
    <submittedName>
        <fullName evidence="2">XRE family transcriptional regulator</fullName>
    </submittedName>
</protein>
<dbReference type="RefSeq" id="WP_117325291.1">
    <property type="nucleotide sequence ID" value="NZ_QVTE01000008.1"/>
</dbReference>
<dbReference type="OrthoDB" id="1150409at2"/>
<dbReference type="AlphaFoldDB" id="A0A372LU31"/>
<dbReference type="Pfam" id="PF18768">
    <property type="entry name" value="RNPP_C"/>
    <property type="match status" value="1"/>
</dbReference>
<evidence type="ECO:0000313" key="3">
    <source>
        <dbReference type="Proteomes" id="UP000264541"/>
    </source>
</evidence>
<dbReference type="InterPro" id="IPR011990">
    <property type="entry name" value="TPR-like_helical_dom_sf"/>
</dbReference>
<dbReference type="SUPFAM" id="SSF48452">
    <property type="entry name" value="TPR-like"/>
    <property type="match status" value="1"/>
</dbReference>
<evidence type="ECO:0000259" key="1">
    <source>
        <dbReference type="PROSITE" id="PS50943"/>
    </source>
</evidence>
<dbReference type="PANTHER" id="PTHR37038">
    <property type="entry name" value="TRANSCRIPTIONAL REGULATOR-RELATED"/>
    <property type="match status" value="1"/>
</dbReference>
<dbReference type="InterPro" id="IPR010982">
    <property type="entry name" value="Lambda_DNA-bd_dom_sf"/>
</dbReference>
<gene>
    <name evidence="2" type="ORF">D0469_03765</name>
</gene>
<dbReference type="Proteomes" id="UP000264541">
    <property type="component" value="Unassembled WGS sequence"/>
</dbReference>
<dbReference type="GO" id="GO:0003677">
    <property type="term" value="F:DNA binding"/>
    <property type="evidence" value="ECO:0007669"/>
    <property type="project" value="InterPro"/>
</dbReference>
<sequence>MLGINVGEMIKSLRLYKGLDLNQLASDICTVEELEQFERGEKYPGIEQIYLLTERLNINFNTFFNISVTGVFDYKTAIYDLINKYKRQRNYEAIFTIVQREMENPVFQEPSRKQFLLWHEGICLFHLNGLREESLHILKQAIRLTNEQLISLTEQEIEIMISIAIIENLTGNPETAEKYFKDARENVNNLPYLVDPKVELRILFGLSQTLTEQSKFKESNLYSQQGISICINNELLYLFGEFHYQLGENFSKLEEIEIARKWFEKAISIFTIQDNEKFAKLVKIEMEKFIS</sequence>
<dbReference type="InterPro" id="IPR041315">
    <property type="entry name" value="PlcR_TPR"/>
</dbReference>
<dbReference type="PROSITE" id="PS50943">
    <property type="entry name" value="HTH_CROC1"/>
    <property type="match status" value="1"/>
</dbReference>
<keyword evidence="3" id="KW-1185">Reference proteome</keyword>
<name>A0A372LU31_9BACI</name>
<organism evidence="2 3">
    <name type="scientific">Peribacillus saganii</name>
    <dbReference type="NCBI Taxonomy" id="2303992"/>
    <lineage>
        <taxon>Bacteria</taxon>
        <taxon>Bacillati</taxon>
        <taxon>Bacillota</taxon>
        <taxon>Bacilli</taxon>
        <taxon>Bacillales</taxon>
        <taxon>Bacillaceae</taxon>
        <taxon>Peribacillus</taxon>
    </lineage>
</organism>
<feature type="domain" description="HTH cro/C1-type" evidence="1">
    <location>
        <begin position="10"/>
        <end position="63"/>
    </location>
</feature>
<dbReference type="SUPFAM" id="SSF47413">
    <property type="entry name" value="lambda repressor-like DNA-binding domains"/>
    <property type="match status" value="1"/>
</dbReference>
<dbReference type="InterPro" id="IPR053163">
    <property type="entry name" value="HTH-type_regulator_Rgg"/>
</dbReference>
<comment type="caution">
    <text evidence="2">The sequence shown here is derived from an EMBL/GenBank/DDBJ whole genome shotgun (WGS) entry which is preliminary data.</text>
</comment>
<reference evidence="2 3" key="1">
    <citation type="submission" date="2018-08" db="EMBL/GenBank/DDBJ databases">
        <title>Bacillus chawlae sp. nov., Bacillus glennii sp. nov., and Bacillus saganii sp. nov. Isolated from the Vehicle Assembly Building at Kennedy Space Center where the Viking Spacecraft were Assembled.</title>
        <authorList>
            <person name="Seuylemezian A."/>
            <person name="Vaishampayan P."/>
        </authorList>
    </citation>
    <scope>NUCLEOTIDE SEQUENCE [LARGE SCALE GENOMIC DNA]</scope>
    <source>
        <strain evidence="2 3">V47-23a</strain>
    </source>
</reference>
<accession>A0A372LU31</accession>
<dbReference type="EMBL" id="QVTE01000008">
    <property type="protein sequence ID" value="RFU71064.1"/>
    <property type="molecule type" value="Genomic_DNA"/>
</dbReference>
<dbReference type="InterPro" id="IPR001387">
    <property type="entry name" value="Cro/C1-type_HTH"/>
</dbReference>
<dbReference type="Gene3D" id="1.25.40.10">
    <property type="entry name" value="Tetratricopeptide repeat domain"/>
    <property type="match status" value="1"/>
</dbReference>